<dbReference type="Proteomes" id="UP001180020">
    <property type="component" value="Unassembled WGS sequence"/>
</dbReference>
<feature type="compositionally biased region" description="Polar residues" evidence="1">
    <location>
        <begin position="10"/>
        <end position="40"/>
    </location>
</feature>
<feature type="compositionally biased region" description="Basic residues" evidence="1">
    <location>
        <begin position="55"/>
        <end position="68"/>
    </location>
</feature>
<organism evidence="2 3">
    <name type="scientific">Acorus calamus</name>
    <name type="common">Sweet flag</name>
    <dbReference type="NCBI Taxonomy" id="4465"/>
    <lineage>
        <taxon>Eukaryota</taxon>
        <taxon>Viridiplantae</taxon>
        <taxon>Streptophyta</taxon>
        <taxon>Embryophyta</taxon>
        <taxon>Tracheophyta</taxon>
        <taxon>Spermatophyta</taxon>
        <taxon>Magnoliopsida</taxon>
        <taxon>Liliopsida</taxon>
        <taxon>Acoraceae</taxon>
        <taxon>Acorus</taxon>
    </lineage>
</organism>
<name>A0AAV9F1G8_ACOCL</name>
<evidence type="ECO:0000256" key="1">
    <source>
        <dbReference type="SAM" id="MobiDB-lite"/>
    </source>
</evidence>
<reference evidence="2" key="1">
    <citation type="journal article" date="2023" name="Nat. Commun.">
        <title>Diploid and tetraploid genomes of Acorus and the evolution of monocots.</title>
        <authorList>
            <person name="Ma L."/>
            <person name="Liu K.W."/>
            <person name="Li Z."/>
            <person name="Hsiao Y.Y."/>
            <person name="Qi Y."/>
            <person name="Fu T."/>
            <person name="Tang G.D."/>
            <person name="Zhang D."/>
            <person name="Sun W.H."/>
            <person name="Liu D.K."/>
            <person name="Li Y."/>
            <person name="Chen G.Z."/>
            <person name="Liu X.D."/>
            <person name="Liao X.Y."/>
            <person name="Jiang Y.T."/>
            <person name="Yu X."/>
            <person name="Hao Y."/>
            <person name="Huang J."/>
            <person name="Zhao X.W."/>
            <person name="Ke S."/>
            <person name="Chen Y.Y."/>
            <person name="Wu W.L."/>
            <person name="Hsu J.L."/>
            <person name="Lin Y.F."/>
            <person name="Huang M.D."/>
            <person name="Li C.Y."/>
            <person name="Huang L."/>
            <person name="Wang Z.W."/>
            <person name="Zhao X."/>
            <person name="Zhong W.Y."/>
            <person name="Peng D.H."/>
            <person name="Ahmad S."/>
            <person name="Lan S."/>
            <person name="Zhang J.S."/>
            <person name="Tsai W.C."/>
            <person name="Van de Peer Y."/>
            <person name="Liu Z.J."/>
        </authorList>
    </citation>
    <scope>NUCLEOTIDE SEQUENCE</scope>
    <source>
        <strain evidence="2">CP</strain>
    </source>
</reference>
<feature type="region of interest" description="Disordered" evidence="1">
    <location>
        <begin position="1"/>
        <end position="68"/>
    </location>
</feature>
<gene>
    <name evidence="2" type="ORF">QJS10_CPB04g00952</name>
</gene>
<proteinExistence type="predicted"/>
<evidence type="ECO:0000313" key="2">
    <source>
        <dbReference type="EMBL" id="KAK1319880.1"/>
    </source>
</evidence>
<dbReference type="EMBL" id="JAUJYO010000004">
    <property type="protein sequence ID" value="KAK1319880.1"/>
    <property type="molecule type" value="Genomic_DNA"/>
</dbReference>
<accession>A0AAV9F1G8</accession>
<dbReference type="AlphaFoldDB" id="A0AAV9F1G8"/>
<comment type="caution">
    <text evidence="2">The sequence shown here is derived from an EMBL/GenBank/DDBJ whole genome shotgun (WGS) entry which is preliminary data.</text>
</comment>
<reference evidence="2" key="2">
    <citation type="submission" date="2023-06" db="EMBL/GenBank/DDBJ databases">
        <authorList>
            <person name="Ma L."/>
            <person name="Liu K.-W."/>
            <person name="Li Z."/>
            <person name="Hsiao Y.-Y."/>
            <person name="Qi Y."/>
            <person name="Fu T."/>
            <person name="Tang G."/>
            <person name="Zhang D."/>
            <person name="Sun W.-H."/>
            <person name="Liu D.-K."/>
            <person name="Li Y."/>
            <person name="Chen G.-Z."/>
            <person name="Liu X.-D."/>
            <person name="Liao X.-Y."/>
            <person name="Jiang Y.-T."/>
            <person name="Yu X."/>
            <person name="Hao Y."/>
            <person name="Huang J."/>
            <person name="Zhao X.-W."/>
            <person name="Ke S."/>
            <person name="Chen Y.-Y."/>
            <person name="Wu W.-L."/>
            <person name="Hsu J.-L."/>
            <person name="Lin Y.-F."/>
            <person name="Huang M.-D."/>
            <person name="Li C.-Y."/>
            <person name="Huang L."/>
            <person name="Wang Z.-W."/>
            <person name="Zhao X."/>
            <person name="Zhong W.-Y."/>
            <person name="Peng D.-H."/>
            <person name="Ahmad S."/>
            <person name="Lan S."/>
            <person name="Zhang J.-S."/>
            <person name="Tsai W.-C."/>
            <person name="Van De Peer Y."/>
            <person name="Liu Z.-J."/>
        </authorList>
    </citation>
    <scope>NUCLEOTIDE SEQUENCE</scope>
    <source>
        <strain evidence="2">CP</strain>
        <tissue evidence="2">Leaves</tissue>
    </source>
</reference>
<evidence type="ECO:0000313" key="3">
    <source>
        <dbReference type="Proteomes" id="UP001180020"/>
    </source>
</evidence>
<keyword evidence="3" id="KW-1185">Reference proteome</keyword>
<protein>
    <submittedName>
        <fullName evidence="2">Uncharacterized protein</fullName>
    </submittedName>
</protein>
<sequence length="68" mass="7554">MEDQAPSSPPAMTSSVSEITPPKVQSSSLNPQSNTSQNPPTKEVVDEGRWQVVPPRRRPRQSRTRQEA</sequence>